<dbReference type="GO" id="GO:0000049">
    <property type="term" value="F:tRNA binding"/>
    <property type="evidence" value="ECO:0007669"/>
    <property type="project" value="UniProtKB-KW"/>
</dbReference>
<dbReference type="Gene3D" id="3.20.20.70">
    <property type="entry name" value="Aldolase class I"/>
    <property type="match status" value="1"/>
</dbReference>
<dbReference type="GO" id="GO:0017150">
    <property type="term" value="F:tRNA dihydrouridine synthase activity"/>
    <property type="evidence" value="ECO:0007669"/>
    <property type="project" value="InterPro"/>
</dbReference>
<dbReference type="NCBIfam" id="NF008774">
    <property type="entry name" value="PRK11815.1"/>
    <property type="match status" value="1"/>
</dbReference>
<dbReference type="PROSITE" id="PS01136">
    <property type="entry name" value="UPF0034"/>
    <property type="match status" value="1"/>
</dbReference>
<evidence type="ECO:0000256" key="7">
    <source>
        <dbReference type="ARBA" id="ARBA00022857"/>
    </source>
</evidence>
<comment type="catalytic activity">
    <reaction evidence="10">
        <text>a 5,6-dihydrouridine in mRNA + NAD(+) = a uridine in mRNA + NADH + H(+)</text>
        <dbReference type="Rhea" id="RHEA:69851"/>
        <dbReference type="Rhea" id="RHEA-COMP:14658"/>
        <dbReference type="Rhea" id="RHEA-COMP:17789"/>
        <dbReference type="ChEBI" id="CHEBI:15378"/>
        <dbReference type="ChEBI" id="CHEBI:57540"/>
        <dbReference type="ChEBI" id="CHEBI:57945"/>
        <dbReference type="ChEBI" id="CHEBI:65315"/>
        <dbReference type="ChEBI" id="CHEBI:74443"/>
    </reaction>
    <physiologicalReaction direction="right-to-left" evidence="10">
        <dbReference type="Rhea" id="RHEA:69853"/>
    </physiologicalReaction>
</comment>
<dbReference type="AlphaFoldDB" id="A0A4P9ZZ97"/>
<evidence type="ECO:0000256" key="6">
    <source>
        <dbReference type="ARBA" id="ARBA00022694"/>
    </source>
</evidence>
<evidence type="ECO:0000256" key="5">
    <source>
        <dbReference type="ARBA" id="ARBA00022664"/>
    </source>
</evidence>
<evidence type="ECO:0000256" key="4">
    <source>
        <dbReference type="ARBA" id="ARBA00022643"/>
    </source>
</evidence>
<keyword evidence="5" id="KW-0507">mRNA processing</keyword>
<sequence>VSVAPMVDVTDRHFNHMCSLISNRPTLYTEMLHARAVLGKREQLYQLMGPPVPDQLVVQLGGNEPEFMARAAEILENYGVRALNLNLGCPSEKVQHCKYGAVLMKDPDLVVSICRAISAVSSLPLSIKCRIGVDDLDSQDFLDDFIHQLTSRTAVRHVIIHARKALLQNIKAKKNLTVPPLNYDRAYRLKARFPDLTVDINGGIADLATVRTHLKVMDGVMLGRKIMKDPLFLHDLACDLEG</sequence>
<organism evidence="13 14">
    <name type="scientific">Dimargaris cristalligena</name>
    <dbReference type="NCBI Taxonomy" id="215637"/>
    <lineage>
        <taxon>Eukaryota</taxon>
        <taxon>Fungi</taxon>
        <taxon>Fungi incertae sedis</taxon>
        <taxon>Zoopagomycota</taxon>
        <taxon>Kickxellomycotina</taxon>
        <taxon>Dimargaritomycetes</taxon>
        <taxon>Dimargaritales</taxon>
        <taxon>Dimargaritaceae</taxon>
        <taxon>Dimargaris</taxon>
    </lineage>
</organism>
<keyword evidence="6" id="KW-0819">tRNA processing</keyword>
<keyword evidence="7" id="KW-0521">NADP</keyword>
<dbReference type="InterPro" id="IPR004653">
    <property type="entry name" value="DusA"/>
</dbReference>
<keyword evidence="3" id="KW-0285">Flavoprotein</keyword>
<evidence type="ECO:0000313" key="14">
    <source>
        <dbReference type="Proteomes" id="UP000268162"/>
    </source>
</evidence>
<feature type="non-terminal residue" evidence="13">
    <location>
        <position position="242"/>
    </location>
</feature>
<keyword evidence="14" id="KW-1185">Reference proteome</keyword>
<evidence type="ECO:0000256" key="8">
    <source>
        <dbReference type="ARBA" id="ARBA00022884"/>
    </source>
</evidence>
<dbReference type="GO" id="GO:0050660">
    <property type="term" value="F:flavin adenine dinucleotide binding"/>
    <property type="evidence" value="ECO:0007669"/>
    <property type="project" value="InterPro"/>
</dbReference>
<dbReference type="EMBL" id="ML002304">
    <property type="protein sequence ID" value="RKP39043.1"/>
    <property type="molecule type" value="Genomic_DNA"/>
</dbReference>
<protein>
    <submittedName>
        <fullName evidence="13">tRNA-dihydrouridine synthase</fullName>
    </submittedName>
</protein>
<comment type="catalytic activity">
    <reaction evidence="11">
        <text>a 5,6-dihydrouridine in mRNA + NADP(+) = a uridine in mRNA + NADPH + H(+)</text>
        <dbReference type="Rhea" id="RHEA:69855"/>
        <dbReference type="Rhea" id="RHEA-COMP:14658"/>
        <dbReference type="Rhea" id="RHEA-COMP:17789"/>
        <dbReference type="ChEBI" id="CHEBI:15378"/>
        <dbReference type="ChEBI" id="CHEBI:57783"/>
        <dbReference type="ChEBI" id="CHEBI:58349"/>
        <dbReference type="ChEBI" id="CHEBI:65315"/>
        <dbReference type="ChEBI" id="CHEBI:74443"/>
    </reaction>
    <physiologicalReaction direction="right-to-left" evidence="11">
        <dbReference type="Rhea" id="RHEA:69857"/>
    </physiologicalReaction>
</comment>
<dbReference type="Pfam" id="PF01207">
    <property type="entry name" value="Dus"/>
    <property type="match status" value="1"/>
</dbReference>
<feature type="non-terminal residue" evidence="13">
    <location>
        <position position="1"/>
    </location>
</feature>
<name>A0A4P9ZZ97_9FUNG</name>
<keyword evidence="4" id="KW-0288">FMN</keyword>
<gene>
    <name evidence="13" type="ORF">BJ085DRAFT_1885</name>
</gene>
<accession>A0A4P9ZZ97</accession>
<evidence type="ECO:0000256" key="1">
    <source>
        <dbReference type="ARBA" id="ARBA00001917"/>
    </source>
</evidence>
<reference evidence="14" key="1">
    <citation type="journal article" date="2018" name="Nat. Microbiol.">
        <title>Leveraging single-cell genomics to expand the fungal tree of life.</title>
        <authorList>
            <person name="Ahrendt S.R."/>
            <person name="Quandt C.A."/>
            <person name="Ciobanu D."/>
            <person name="Clum A."/>
            <person name="Salamov A."/>
            <person name="Andreopoulos B."/>
            <person name="Cheng J.F."/>
            <person name="Woyke T."/>
            <person name="Pelin A."/>
            <person name="Henrissat B."/>
            <person name="Reynolds N.K."/>
            <person name="Benny G.L."/>
            <person name="Smith M.E."/>
            <person name="James T.Y."/>
            <person name="Grigoriev I.V."/>
        </authorList>
    </citation>
    <scope>NUCLEOTIDE SEQUENCE [LARGE SCALE GENOMIC DNA]</scope>
    <source>
        <strain evidence="14">RSA 468</strain>
    </source>
</reference>
<keyword evidence="8" id="KW-0694">RNA-binding</keyword>
<proteinExistence type="predicted"/>
<comment type="cofactor">
    <cofactor evidence="1">
        <name>FMN</name>
        <dbReference type="ChEBI" id="CHEBI:58210"/>
    </cofactor>
</comment>
<evidence type="ECO:0000259" key="12">
    <source>
        <dbReference type="Pfam" id="PF01207"/>
    </source>
</evidence>
<evidence type="ECO:0000256" key="10">
    <source>
        <dbReference type="ARBA" id="ARBA00048342"/>
    </source>
</evidence>
<evidence type="ECO:0000256" key="11">
    <source>
        <dbReference type="ARBA" id="ARBA00049447"/>
    </source>
</evidence>
<dbReference type="GO" id="GO:0006397">
    <property type="term" value="P:mRNA processing"/>
    <property type="evidence" value="ECO:0007669"/>
    <property type="project" value="UniProtKB-KW"/>
</dbReference>
<dbReference type="PANTHER" id="PTHR42907">
    <property type="entry name" value="FMN-LINKED OXIDOREDUCTASES SUPERFAMILY PROTEIN"/>
    <property type="match status" value="1"/>
</dbReference>
<keyword evidence="2" id="KW-0820">tRNA-binding</keyword>
<dbReference type="CDD" id="cd02801">
    <property type="entry name" value="DUS_like_FMN"/>
    <property type="match status" value="1"/>
</dbReference>
<evidence type="ECO:0000256" key="2">
    <source>
        <dbReference type="ARBA" id="ARBA00022555"/>
    </source>
</evidence>
<evidence type="ECO:0000256" key="9">
    <source>
        <dbReference type="ARBA" id="ARBA00023002"/>
    </source>
</evidence>
<dbReference type="InterPro" id="IPR018517">
    <property type="entry name" value="tRNA_hU_synthase_CS"/>
</dbReference>
<dbReference type="STRING" id="215637.A0A4P9ZZ97"/>
<dbReference type="InterPro" id="IPR035587">
    <property type="entry name" value="DUS-like_FMN-bd"/>
</dbReference>
<keyword evidence="9" id="KW-0560">Oxidoreductase</keyword>
<dbReference type="PANTHER" id="PTHR42907:SF1">
    <property type="entry name" value="FMN-LINKED OXIDOREDUCTASES SUPERFAMILY PROTEIN"/>
    <property type="match status" value="1"/>
</dbReference>
<evidence type="ECO:0000256" key="3">
    <source>
        <dbReference type="ARBA" id="ARBA00022630"/>
    </source>
</evidence>
<dbReference type="Proteomes" id="UP000268162">
    <property type="component" value="Unassembled WGS sequence"/>
</dbReference>
<feature type="domain" description="DUS-like FMN-binding" evidence="12">
    <location>
        <begin position="3"/>
        <end position="234"/>
    </location>
</feature>
<evidence type="ECO:0000313" key="13">
    <source>
        <dbReference type="EMBL" id="RKP39043.1"/>
    </source>
</evidence>
<dbReference type="InterPro" id="IPR013785">
    <property type="entry name" value="Aldolase_TIM"/>
</dbReference>
<dbReference type="SUPFAM" id="SSF51395">
    <property type="entry name" value="FMN-linked oxidoreductases"/>
    <property type="match status" value="1"/>
</dbReference>